<comment type="caution">
    <text evidence="3">The sequence shown here is derived from an EMBL/GenBank/DDBJ whole genome shotgun (WGS) entry which is preliminary data.</text>
</comment>
<keyword evidence="4" id="KW-1185">Reference proteome</keyword>
<accession>A0AAW0GY90</accession>
<dbReference type="PANTHER" id="PTHR12975">
    <property type="entry name" value="TRANSPORT PROTEIN TRAPP"/>
    <property type="match status" value="1"/>
</dbReference>
<sequence>MDLRLPITFVQVKQSRVRLPGDAIEGPPEEWDLREEDWLAFWKSRGKEKLEKGGKAAVDETFWLDLVLRNPLDVDVTLSGLTAVVEDAEGQAGPSDLVEVEAVDDITLNAKETRTIPIAVKCRRPSKLRLTHIKYDFLALLPVTESLAIRGRRLNATPHQRQNKTYAPDVYFNVEVEDASRRLQATFVDDRHLILAEGERKQMSFWLHNTGTQTINEVWMVGGREDELWVEVSDSDDPGKPSCVALEFGKAKILLGEPFSSSTEDLQSKNSLESRRPFRIPISDFHSSSGLAPGESVTIPMSVHATKLGEQDLCLLLTFREGSDEPFRSKRLVRHYDVRKILDFSISARPSLSPEYSYLFNVEMENMTSYTGVHINQLTTLSPIWSCQPLTAETIGTLSPRQVARATFGTRPLPDLDSITTSQQFISKQMRILLEGKPVDKTRPPGVSLHCSHLSKSTHTRSLNEAATRHFIHSSCRSSSTHATRSQHPYIPLDTQEYVFPLHNPYSTNLVVFWEIPSQDRWGHVFVPGLTLGASHAPLREIVQTMESAKIKRSMMASQVQHDFSQERCNVNVPFTIRNYSLTHRIRYILKLSNIATELSSSRESLPPRYVGKLTFRGELPPTESHTVQVKLQALTPGSYTLNGWRVETLVGELPDEASDSTSWRIRQRYEQGPPKIVGCVTIVDTSS</sequence>
<dbReference type="InterPro" id="IPR057651">
    <property type="entry name" value="Ig_TPPC8_C"/>
</dbReference>
<dbReference type="Pfam" id="PF24542">
    <property type="entry name" value="Ig_TPPC8_C"/>
    <property type="match status" value="1"/>
</dbReference>
<feature type="domain" description="TPPC8 first Ig-like" evidence="2">
    <location>
        <begin position="56"/>
        <end position="189"/>
    </location>
</feature>
<evidence type="ECO:0000259" key="1">
    <source>
        <dbReference type="Pfam" id="PF24542"/>
    </source>
</evidence>
<dbReference type="AlphaFoldDB" id="A0AAW0GY90"/>
<dbReference type="Proteomes" id="UP001385951">
    <property type="component" value="Unassembled WGS sequence"/>
</dbReference>
<dbReference type="Pfam" id="PF24545">
    <property type="entry name" value="Ig_TPPC8_1st"/>
    <property type="match status" value="1"/>
</dbReference>
<evidence type="ECO:0000313" key="4">
    <source>
        <dbReference type="Proteomes" id="UP001385951"/>
    </source>
</evidence>
<dbReference type="InterPro" id="IPR058541">
    <property type="entry name" value="Ig_TPPC8_1st"/>
</dbReference>
<gene>
    <name evidence="3" type="ORF">QCA50_001989</name>
</gene>
<dbReference type="InterPro" id="IPR024420">
    <property type="entry name" value="TRAPP_III_complex_Trs85"/>
</dbReference>
<evidence type="ECO:0000313" key="3">
    <source>
        <dbReference type="EMBL" id="KAK7694801.1"/>
    </source>
</evidence>
<name>A0AAW0GY90_9APHY</name>
<dbReference type="EMBL" id="JASBNA010000002">
    <property type="protein sequence ID" value="KAK7694801.1"/>
    <property type="molecule type" value="Genomic_DNA"/>
</dbReference>
<proteinExistence type="predicted"/>
<organism evidence="3 4">
    <name type="scientific">Cerrena zonata</name>
    <dbReference type="NCBI Taxonomy" id="2478898"/>
    <lineage>
        <taxon>Eukaryota</taxon>
        <taxon>Fungi</taxon>
        <taxon>Dikarya</taxon>
        <taxon>Basidiomycota</taxon>
        <taxon>Agaricomycotina</taxon>
        <taxon>Agaricomycetes</taxon>
        <taxon>Polyporales</taxon>
        <taxon>Cerrenaceae</taxon>
        <taxon>Cerrena</taxon>
    </lineage>
</organism>
<dbReference type="PANTHER" id="PTHR12975:SF6">
    <property type="entry name" value="TRAFFICKING PROTEIN PARTICLE COMPLEX SUBUNIT 8"/>
    <property type="match status" value="1"/>
</dbReference>
<dbReference type="GO" id="GO:1990072">
    <property type="term" value="C:TRAPPIII protein complex"/>
    <property type="evidence" value="ECO:0007669"/>
    <property type="project" value="TreeGrafter"/>
</dbReference>
<evidence type="ECO:0000259" key="2">
    <source>
        <dbReference type="Pfam" id="PF24545"/>
    </source>
</evidence>
<feature type="domain" description="TPPC8 C-terminal Ig-like" evidence="1">
    <location>
        <begin position="557"/>
        <end position="648"/>
    </location>
</feature>
<protein>
    <submittedName>
        <fullName evidence="3">Uncharacterized protein</fullName>
    </submittedName>
</protein>
<reference evidence="3 4" key="1">
    <citation type="submission" date="2022-09" db="EMBL/GenBank/DDBJ databases">
        <authorList>
            <person name="Palmer J.M."/>
        </authorList>
    </citation>
    <scope>NUCLEOTIDE SEQUENCE [LARGE SCALE GENOMIC DNA]</scope>
    <source>
        <strain evidence="3 4">DSM 7382</strain>
    </source>
</reference>